<keyword evidence="2" id="KW-1185">Reference proteome</keyword>
<proteinExistence type="predicted"/>
<dbReference type="OrthoDB" id="2439059at2759"/>
<name>A0A9J5W520_SOLCO</name>
<reference evidence="1 2" key="1">
    <citation type="submission" date="2020-09" db="EMBL/GenBank/DDBJ databases">
        <title>De no assembly of potato wild relative species, Solanum commersonii.</title>
        <authorList>
            <person name="Cho K."/>
        </authorList>
    </citation>
    <scope>NUCLEOTIDE SEQUENCE [LARGE SCALE GENOMIC DNA]</scope>
    <source>
        <strain evidence="1">LZ3.2</strain>
        <tissue evidence="1">Leaf</tissue>
    </source>
</reference>
<dbReference type="AlphaFoldDB" id="A0A9J5W520"/>
<comment type="caution">
    <text evidence="1">The sequence shown here is derived from an EMBL/GenBank/DDBJ whole genome shotgun (WGS) entry which is preliminary data.</text>
</comment>
<protein>
    <submittedName>
        <fullName evidence="1">Uncharacterized protein</fullName>
    </submittedName>
</protein>
<organism evidence="1 2">
    <name type="scientific">Solanum commersonii</name>
    <name type="common">Commerson's wild potato</name>
    <name type="synonym">Commerson's nightshade</name>
    <dbReference type="NCBI Taxonomy" id="4109"/>
    <lineage>
        <taxon>Eukaryota</taxon>
        <taxon>Viridiplantae</taxon>
        <taxon>Streptophyta</taxon>
        <taxon>Embryophyta</taxon>
        <taxon>Tracheophyta</taxon>
        <taxon>Spermatophyta</taxon>
        <taxon>Magnoliopsida</taxon>
        <taxon>eudicotyledons</taxon>
        <taxon>Gunneridae</taxon>
        <taxon>Pentapetalae</taxon>
        <taxon>asterids</taxon>
        <taxon>lamiids</taxon>
        <taxon>Solanales</taxon>
        <taxon>Solanaceae</taxon>
        <taxon>Solanoideae</taxon>
        <taxon>Solaneae</taxon>
        <taxon>Solanum</taxon>
    </lineage>
</organism>
<sequence>MDKKKIPHRPTSFENLLTVNGKHYHTFKEAAKESGLLELDNSISECLREAVTFKMPTAALRSLFATILVHCNPTDVRNLWDTYYDDFLEDFHRSHSNTTEAQLQCTL</sequence>
<dbReference type="Proteomes" id="UP000824120">
    <property type="component" value="Chromosome 12"/>
</dbReference>
<gene>
    <name evidence="1" type="ORF">H5410_060376</name>
</gene>
<dbReference type="EMBL" id="JACXVP010000012">
    <property type="protein sequence ID" value="KAG5570610.1"/>
    <property type="molecule type" value="Genomic_DNA"/>
</dbReference>
<evidence type="ECO:0000313" key="2">
    <source>
        <dbReference type="Proteomes" id="UP000824120"/>
    </source>
</evidence>
<accession>A0A9J5W520</accession>
<evidence type="ECO:0000313" key="1">
    <source>
        <dbReference type="EMBL" id="KAG5570610.1"/>
    </source>
</evidence>